<dbReference type="InterPro" id="IPR036291">
    <property type="entry name" value="NAD(P)-bd_dom_sf"/>
</dbReference>
<name>A7UH60_9BACT</name>
<comment type="similarity">
    <text evidence="1">Belongs to the NAD(P)-dependent epimerase/dehydratase family.</text>
</comment>
<organism evidence="3">
    <name type="scientific">Desulfotignum phosphitoxidans</name>
    <dbReference type="NCBI Taxonomy" id="190898"/>
    <lineage>
        <taxon>Bacteria</taxon>
        <taxon>Pseudomonadati</taxon>
        <taxon>Thermodesulfobacteriota</taxon>
        <taxon>Desulfobacteria</taxon>
        <taxon>Desulfobacterales</taxon>
        <taxon>Desulfobacteraceae</taxon>
        <taxon>Desulfotignum</taxon>
    </lineage>
</organism>
<evidence type="ECO:0000256" key="1">
    <source>
        <dbReference type="ARBA" id="ARBA00007637"/>
    </source>
</evidence>
<dbReference type="SUPFAM" id="SSF51735">
    <property type="entry name" value="NAD(P)-binding Rossmann-fold domains"/>
    <property type="match status" value="1"/>
</dbReference>
<dbReference type="Pfam" id="PF01370">
    <property type="entry name" value="Epimerase"/>
    <property type="match status" value="2"/>
</dbReference>
<accession>A7UH60</accession>
<dbReference type="InterPro" id="IPR001509">
    <property type="entry name" value="Epimerase_deHydtase"/>
</dbReference>
<protein>
    <submittedName>
        <fullName evidence="3">Putative epimerase/dehydratase</fullName>
    </submittedName>
</protein>
<feature type="domain" description="NAD-dependent epimerase/dehydratase" evidence="2">
    <location>
        <begin position="137"/>
        <end position="231"/>
    </location>
</feature>
<dbReference type="Gene3D" id="3.40.50.720">
    <property type="entry name" value="NAD(P)-binding Rossmann-like Domain"/>
    <property type="match status" value="1"/>
</dbReference>
<evidence type="ECO:0000313" key="3">
    <source>
        <dbReference type="EMBL" id="ABU54327.1"/>
    </source>
</evidence>
<evidence type="ECO:0000259" key="2">
    <source>
        <dbReference type="Pfam" id="PF01370"/>
    </source>
</evidence>
<sequence>MENIKMKEGKVVMTGGTGFILSQVAEKLIEMGKDVTLFDNNEQHNMYEETQKLLEEKDNFHFVQGDTRDKAAVEDVIKDAETVYHFAALMGTSSRFKQEVETVEVNVIGTLNVLQASLDTGVKYYVHPPRPPLSVWLTPYIISKGAQTQFTQMFHKVYGLPTIGLNIQNCYGARERAILNPNTYRPGEGRKFMASAIIAALKNEPIPVFGDGEQSSDWVHIDDIVEALVLAPCDAAVGQVMDFGVGESITINKIAQIVIEMTKSKSKIEHLPMRTGEAKVHTKADNAPAKEYLGWEPKIDLREGLKRTIPYFAKSLGIESPV</sequence>
<reference evidence="3" key="1">
    <citation type="submission" date="2007-07" db="EMBL/GenBank/DDBJ databases">
        <title>Phosphite oxidation in Desulfotignum phosphitoxidans.</title>
        <authorList>
            <person name="Simeonova D.D."/>
            <person name="Schink B."/>
        </authorList>
    </citation>
    <scope>NUCLEOTIDE SEQUENCE</scope>
    <source>
        <strain evidence="3">DSMZ 13687</strain>
    </source>
</reference>
<dbReference type="PANTHER" id="PTHR43000">
    <property type="entry name" value="DTDP-D-GLUCOSE 4,6-DEHYDRATASE-RELATED"/>
    <property type="match status" value="1"/>
</dbReference>
<dbReference type="EMBL" id="EU069391">
    <property type="protein sequence ID" value="ABU54327.1"/>
    <property type="molecule type" value="Genomic_DNA"/>
</dbReference>
<feature type="domain" description="NAD-dependent epimerase/dehydratase" evidence="2">
    <location>
        <begin position="11"/>
        <end position="127"/>
    </location>
</feature>
<proteinExistence type="inferred from homology"/>
<dbReference type="AlphaFoldDB" id="A7UH60"/>